<evidence type="ECO:0000313" key="3">
    <source>
        <dbReference type="EMBL" id="TDE15667.1"/>
    </source>
</evidence>
<dbReference type="CDD" id="cd03814">
    <property type="entry name" value="GT4-like"/>
    <property type="match status" value="1"/>
</dbReference>
<evidence type="ECO:0000259" key="2">
    <source>
        <dbReference type="Pfam" id="PF13439"/>
    </source>
</evidence>
<dbReference type="InterPro" id="IPR028098">
    <property type="entry name" value="Glyco_trans_4-like_N"/>
</dbReference>
<dbReference type="Pfam" id="PF00534">
    <property type="entry name" value="Glycos_transf_1"/>
    <property type="match status" value="1"/>
</dbReference>
<proteinExistence type="predicted"/>
<dbReference type="SUPFAM" id="SSF53756">
    <property type="entry name" value="UDP-Glycosyltransferase/glycogen phosphorylase"/>
    <property type="match status" value="1"/>
</dbReference>
<gene>
    <name evidence="3" type="ORF">E0F88_14310</name>
</gene>
<dbReference type="PANTHER" id="PTHR45947">
    <property type="entry name" value="SULFOQUINOVOSYL TRANSFERASE SQD2"/>
    <property type="match status" value="1"/>
</dbReference>
<dbReference type="EMBL" id="SMFL01000004">
    <property type="protein sequence ID" value="TDE15667.1"/>
    <property type="molecule type" value="Genomic_DNA"/>
</dbReference>
<dbReference type="Pfam" id="PF13439">
    <property type="entry name" value="Glyco_transf_4"/>
    <property type="match status" value="1"/>
</dbReference>
<keyword evidence="3" id="KW-0808">Transferase</keyword>
<sequence>MFLFGETPYRYNVTDSVLNYCDHFSALIFKSAALVYLSNFKKINPQKLKKIKIAFFAEILIEDFDGASRTMFQIIRRIPQQHFEFLFICGKGPDELFGFECVCIPTLTVPFNKSYSMALPYLADKTLREKLSAFDPDIIHIATPSLLGSFALQYARSLQLPVISIYHTHFISYISYYLSKAPFLIDLVKAKLMVAQKNFYNQCELVYVPSESIAAEMQQMGISQSGLKLWKRGIDTHLFSPEKRDTTSLRLTTGNNNPNILFASRLVWEKNLETLIRIYEYCQSKNLKYNFIIAGDGIAKKACQQKMNKAFFTGSLQHAELAKLYASADVFLFTSVSETYGNVVLEAMACGLPCVIADGGGSRDFIEQGINGFKCQPQNHADYVDKIQTILSDDPLRARFSQKGRSFSLDLDWDKLTDVYFDDLQSMAGVLHI</sequence>
<feature type="domain" description="Glycosyltransferase subfamily 4-like N-terminal" evidence="2">
    <location>
        <begin position="65"/>
        <end position="237"/>
    </location>
</feature>
<reference evidence="3 4" key="1">
    <citation type="submission" date="2019-03" db="EMBL/GenBank/DDBJ databases">
        <title>Dyadobacter AR-3-6 sp. nov., isolated from arctic soil.</title>
        <authorList>
            <person name="Chaudhary D.K."/>
        </authorList>
    </citation>
    <scope>NUCLEOTIDE SEQUENCE [LARGE SCALE GENOMIC DNA]</scope>
    <source>
        <strain evidence="3 4">AR-3-6</strain>
    </source>
</reference>
<dbReference type="PANTHER" id="PTHR45947:SF3">
    <property type="entry name" value="SULFOQUINOVOSYL TRANSFERASE SQD2"/>
    <property type="match status" value="1"/>
</dbReference>
<keyword evidence="4" id="KW-1185">Reference proteome</keyword>
<name>A0A4R5DPX8_9BACT</name>
<dbReference type="InterPro" id="IPR050194">
    <property type="entry name" value="Glycosyltransferase_grp1"/>
</dbReference>
<dbReference type="GO" id="GO:0016757">
    <property type="term" value="F:glycosyltransferase activity"/>
    <property type="evidence" value="ECO:0007669"/>
    <property type="project" value="InterPro"/>
</dbReference>
<evidence type="ECO:0000259" key="1">
    <source>
        <dbReference type="Pfam" id="PF00534"/>
    </source>
</evidence>
<dbReference type="Proteomes" id="UP000294850">
    <property type="component" value="Unassembled WGS sequence"/>
</dbReference>
<dbReference type="OrthoDB" id="596635at2"/>
<dbReference type="AlphaFoldDB" id="A0A4R5DPX8"/>
<dbReference type="Gene3D" id="3.40.50.2000">
    <property type="entry name" value="Glycogen Phosphorylase B"/>
    <property type="match status" value="2"/>
</dbReference>
<protein>
    <submittedName>
        <fullName evidence="3">Glycosyltransferase family 1 protein</fullName>
    </submittedName>
</protein>
<comment type="caution">
    <text evidence="3">The sequence shown here is derived from an EMBL/GenBank/DDBJ whole genome shotgun (WGS) entry which is preliminary data.</text>
</comment>
<organism evidence="3 4">
    <name type="scientific">Dyadobacter psychrotolerans</name>
    <dbReference type="NCBI Taxonomy" id="2541721"/>
    <lineage>
        <taxon>Bacteria</taxon>
        <taxon>Pseudomonadati</taxon>
        <taxon>Bacteroidota</taxon>
        <taxon>Cytophagia</taxon>
        <taxon>Cytophagales</taxon>
        <taxon>Spirosomataceae</taxon>
        <taxon>Dyadobacter</taxon>
    </lineage>
</organism>
<evidence type="ECO:0000313" key="4">
    <source>
        <dbReference type="Proteomes" id="UP000294850"/>
    </source>
</evidence>
<dbReference type="InterPro" id="IPR001296">
    <property type="entry name" value="Glyco_trans_1"/>
</dbReference>
<accession>A0A4R5DPX8</accession>
<feature type="domain" description="Glycosyl transferase family 1" evidence="1">
    <location>
        <begin position="255"/>
        <end position="406"/>
    </location>
</feature>